<accession>A0A0U0V315</accession>
<dbReference type="EMBL" id="CSAE01000073">
    <property type="protein sequence ID" value="COV26647.1"/>
    <property type="molecule type" value="Genomic_DNA"/>
</dbReference>
<dbReference type="AlphaFoldDB" id="A0A0U0V315"/>
<proteinExistence type="predicted"/>
<reference evidence="2" key="1">
    <citation type="submission" date="2015-03" db="EMBL/GenBank/DDBJ databases">
        <authorList>
            <consortium name="Pathogen Informatics"/>
        </authorList>
    </citation>
    <scope>NUCLEOTIDE SEQUENCE [LARGE SCALE GENOMIC DNA]</scope>
    <source>
        <strain evidence="2">K00500041</strain>
    </source>
</reference>
<evidence type="ECO:0000313" key="1">
    <source>
        <dbReference type="EMBL" id="COV26647.1"/>
    </source>
</evidence>
<gene>
    <name evidence="1" type="ORF">ERS007703_00988</name>
</gene>
<sequence>MPTKIRPTAPCGTSLPFSSRILTVTPLTTGPTVLGLNCRSLGPAMVANATSVEPYML</sequence>
<name>A0A0U0V315_MYCTX</name>
<dbReference type="Proteomes" id="UP000038802">
    <property type="component" value="Unassembled WGS sequence"/>
</dbReference>
<organism evidence="1 2">
    <name type="scientific">Mycobacterium tuberculosis</name>
    <dbReference type="NCBI Taxonomy" id="1773"/>
    <lineage>
        <taxon>Bacteria</taxon>
        <taxon>Bacillati</taxon>
        <taxon>Actinomycetota</taxon>
        <taxon>Actinomycetes</taxon>
        <taxon>Mycobacteriales</taxon>
        <taxon>Mycobacteriaceae</taxon>
        <taxon>Mycobacterium</taxon>
        <taxon>Mycobacterium tuberculosis complex</taxon>
    </lineage>
</organism>
<evidence type="ECO:0000313" key="2">
    <source>
        <dbReference type="Proteomes" id="UP000038802"/>
    </source>
</evidence>
<protein>
    <submittedName>
        <fullName evidence="1">Uncharacterized protein</fullName>
    </submittedName>
</protein>